<dbReference type="InterPro" id="IPR011006">
    <property type="entry name" value="CheY-like_superfamily"/>
</dbReference>
<dbReference type="PROSITE" id="PS50110">
    <property type="entry name" value="RESPONSE_REGULATORY"/>
    <property type="match status" value="1"/>
</dbReference>
<dbReference type="Gramene" id="PHT86023">
    <property type="protein sequence ID" value="PHT86023"/>
    <property type="gene ID" value="T459_08129"/>
</dbReference>
<dbReference type="EMBL" id="AYRZ02000003">
    <property type="protein sequence ID" value="PHT86023.1"/>
    <property type="molecule type" value="Genomic_DNA"/>
</dbReference>
<dbReference type="Pfam" id="PF00072">
    <property type="entry name" value="Response_reg"/>
    <property type="match status" value="1"/>
</dbReference>
<evidence type="ECO:0000256" key="5">
    <source>
        <dbReference type="ARBA" id="ARBA00023163"/>
    </source>
</evidence>
<dbReference type="GO" id="GO:0005524">
    <property type="term" value="F:ATP binding"/>
    <property type="evidence" value="ECO:0007669"/>
    <property type="project" value="UniProtKB-KW"/>
</dbReference>
<sequence>MLKNLCLHRYISLFDLLDTAVNIIVGSHVWVEDPDVAWIDGEVKKITNRVADIERTDGKKLRWNPPVGNGGPLPRSKLQELVFSVMAPRPHNVDLILTEVDLPPIYGYTLLTLIMEHDICKNIPVLMMSSNDSVSTVYRCMLKGSVSIVYRCMLKGAADFLVKPVMKNELKNLGQHVWRRRSASGSSQGPLDKSVAQPMVEATTENNACSNHSSDYKACVQRNQEGIEKRSDAQSWRRLLYESSNRLRLSENDARAPIKDANAMVRGEDINSDDNWGYDCTIGQTSDENPDPPTKHVIDLIGAFNNYLKCNFKCSGSDILLLELYWGFDIPGRHAML</sequence>
<dbReference type="GO" id="GO:0009736">
    <property type="term" value="P:cytokinin-activated signaling pathway"/>
    <property type="evidence" value="ECO:0007669"/>
    <property type="project" value="InterPro"/>
</dbReference>
<dbReference type="Pfam" id="PF02736">
    <property type="entry name" value="Myosin_N"/>
    <property type="match status" value="1"/>
</dbReference>
<accession>A0A2G2ZVL9</accession>
<proteinExistence type="predicted"/>
<dbReference type="SUPFAM" id="SSF52172">
    <property type="entry name" value="CheY-like"/>
    <property type="match status" value="1"/>
</dbReference>
<dbReference type="GO" id="GO:0016459">
    <property type="term" value="C:myosin complex"/>
    <property type="evidence" value="ECO:0007669"/>
    <property type="project" value="InterPro"/>
</dbReference>
<keyword evidence="5" id="KW-0804">Transcription</keyword>
<dbReference type="InterPro" id="IPR004009">
    <property type="entry name" value="SH3_Myosin"/>
</dbReference>
<evidence type="ECO:0000256" key="1">
    <source>
        <dbReference type="ARBA" id="ARBA00022741"/>
    </source>
</evidence>
<dbReference type="PANTHER" id="PTHR43874">
    <property type="entry name" value="TWO-COMPONENT RESPONSE REGULATOR"/>
    <property type="match status" value="1"/>
</dbReference>
<keyword evidence="9" id="KW-1185">Reference proteome</keyword>
<keyword evidence="3" id="KW-0902">Two-component regulatory system</keyword>
<evidence type="ECO:0000256" key="4">
    <source>
        <dbReference type="ARBA" id="ARBA00023015"/>
    </source>
</evidence>
<keyword evidence="2" id="KW-0067">ATP-binding</keyword>
<dbReference type="Gene3D" id="3.40.50.2300">
    <property type="match status" value="1"/>
</dbReference>
<dbReference type="GO" id="GO:0000160">
    <property type="term" value="P:phosphorelay signal transduction system"/>
    <property type="evidence" value="ECO:0007669"/>
    <property type="project" value="UniProtKB-KW"/>
</dbReference>
<dbReference type="InterPro" id="IPR045279">
    <property type="entry name" value="ARR-like"/>
</dbReference>
<dbReference type="GO" id="GO:0003774">
    <property type="term" value="F:cytoskeletal motor activity"/>
    <property type="evidence" value="ECO:0007669"/>
    <property type="project" value="InterPro"/>
</dbReference>
<dbReference type="InterPro" id="IPR001789">
    <property type="entry name" value="Sig_transdc_resp-reg_receiver"/>
</dbReference>
<dbReference type="PANTHER" id="PTHR43874:SF95">
    <property type="entry name" value="TWO-COMPONENT RESPONSE REGULATOR-LIKE APRR5"/>
    <property type="match status" value="1"/>
</dbReference>
<name>A0A2G2ZVL9_CAPAN</name>
<organism evidence="8 9">
    <name type="scientific">Capsicum annuum</name>
    <name type="common">Capsicum pepper</name>
    <dbReference type="NCBI Taxonomy" id="4072"/>
    <lineage>
        <taxon>Eukaryota</taxon>
        <taxon>Viridiplantae</taxon>
        <taxon>Streptophyta</taxon>
        <taxon>Embryophyta</taxon>
        <taxon>Tracheophyta</taxon>
        <taxon>Spermatophyta</taxon>
        <taxon>Magnoliopsida</taxon>
        <taxon>eudicotyledons</taxon>
        <taxon>Gunneridae</taxon>
        <taxon>Pentapetalae</taxon>
        <taxon>asterids</taxon>
        <taxon>lamiids</taxon>
        <taxon>Solanales</taxon>
        <taxon>Solanaceae</taxon>
        <taxon>Solanoideae</taxon>
        <taxon>Capsiceae</taxon>
        <taxon>Capsicum</taxon>
    </lineage>
</organism>
<evidence type="ECO:0000256" key="6">
    <source>
        <dbReference type="PROSITE-ProRule" id="PRU00169"/>
    </source>
</evidence>
<evidence type="ECO:0000313" key="8">
    <source>
        <dbReference type="EMBL" id="PHT86023.1"/>
    </source>
</evidence>
<keyword evidence="4" id="KW-0805">Transcription regulation</keyword>
<evidence type="ECO:0000256" key="3">
    <source>
        <dbReference type="ARBA" id="ARBA00023012"/>
    </source>
</evidence>
<keyword evidence="1" id="KW-0547">Nucleotide-binding</keyword>
<dbReference type="Proteomes" id="UP000222542">
    <property type="component" value="Unassembled WGS sequence"/>
</dbReference>
<evidence type="ECO:0000259" key="7">
    <source>
        <dbReference type="PROSITE" id="PS50110"/>
    </source>
</evidence>
<evidence type="ECO:0000256" key="2">
    <source>
        <dbReference type="ARBA" id="ARBA00022840"/>
    </source>
</evidence>
<gene>
    <name evidence="8" type="ORF">T459_08129</name>
</gene>
<reference evidence="8 9" key="2">
    <citation type="journal article" date="2017" name="Genome Biol.">
        <title>New reference genome sequences of hot pepper reveal the massive evolution of plant disease-resistance genes by retroduplication.</title>
        <authorList>
            <person name="Kim S."/>
            <person name="Park J."/>
            <person name="Yeom S.I."/>
            <person name="Kim Y.M."/>
            <person name="Seo E."/>
            <person name="Kim K.T."/>
            <person name="Kim M.S."/>
            <person name="Lee J.M."/>
            <person name="Cheong K."/>
            <person name="Shin H.S."/>
            <person name="Kim S.B."/>
            <person name="Han K."/>
            <person name="Lee J."/>
            <person name="Park M."/>
            <person name="Lee H.A."/>
            <person name="Lee H.Y."/>
            <person name="Lee Y."/>
            <person name="Oh S."/>
            <person name="Lee J.H."/>
            <person name="Choi E."/>
            <person name="Choi E."/>
            <person name="Lee S.E."/>
            <person name="Jeon J."/>
            <person name="Kim H."/>
            <person name="Choi G."/>
            <person name="Song H."/>
            <person name="Lee J."/>
            <person name="Lee S.C."/>
            <person name="Kwon J.K."/>
            <person name="Lee H.Y."/>
            <person name="Koo N."/>
            <person name="Hong Y."/>
            <person name="Kim R.W."/>
            <person name="Kang W.H."/>
            <person name="Huh J.H."/>
            <person name="Kang B.C."/>
            <person name="Yang T.J."/>
            <person name="Lee Y.H."/>
            <person name="Bennetzen J.L."/>
            <person name="Choi D."/>
        </authorList>
    </citation>
    <scope>NUCLEOTIDE SEQUENCE [LARGE SCALE GENOMIC DNA]</scope>
    <source>
        <strain evidence="9">cv. CM334</strain>
    </source>
</reference>
<dbReference type="AlphaFoldDB" id="A0A2G2ZVL9"/>
<protein>
    <recommendedName>
        <fullName evidence="7">Response regulatory domain-containing protein</fullName>
    </recommendedName>
</protein>
<feature type="domain" description="Response regulatory" evidence="7">
    <location>
        <begin position="1"/>
        <end position="178"/>
    </location>
</feature>
<evidence type="ECO:0000313" key="9">
    <source>
        <dbReference type="Proteomes" id="UP000222542"/>
    </source>
</evidence>
<comment type="caution">
    <text evidence="8">The sequence shown here is derived from an EMBL/GenBank/DDBJ whole genome shotgun (WGS) entry which is preliminary data.</text>
</comment>
<reference evidence="8 9" key="1">
    <citation type="journal article" date="2014" name="Nat. Genet.">
        <title>Genome sequence of the hot pepper provides insights into the evolution of pungency in Capsicum species.</title>
        <authorList>
            <person name="Kim S."/>
            <person name="Park M."/>
            <person name="Yeom S.I."/>
            <person name="Kim Y.M."/>
            <person name="Lee J.M."/>
            <person name="Lee H.A."/>
            <person name="Seo E."/>
            <person name="Choi J."/>
            <person name="Cheong K."/>
            <person name="Kim K.T."/>
            <person name="Jung K."/>
            <person name="Lee G.W."/>
            <person name="Oh S.K."/>
            <person name="Bae C."/>
            <person name="Kim S.B."/>
            <person name="Lee H.Y."/>
            <person name="Kim S.Y."/>
            <person name="Kim M.S."/>
            <person name="Kang B.C."/>
            <person name="Jo Y.D."/>
            <person name="Yang H.B."/>
            <person name="Jeong H.J."/>
            <person name="Kang W.H."/>
            <person name="Kwon J.K."/>
            <person name="Shin C."/>
            <person name="Lim J.Y."/>
            <person name="Park J.H."/>
            <person name="Huh J.H."/>
            <person name="Kim J.S."/>
            <person name="Kim B.D."/>
            <person name="Cohen O."/>
            <person name="Paran I."/>
            <person name="Suh M.C."/>
            <person name="Lee S.B."/>
            <person name="Kim Y.K."/>
            <person name="Shin Y."/>
            <person name="Noh S.J."/>
            <person name="Park J."/>
            <person name="Seo Y.S."/>
            <person name="Kwon S.Y."/>
            <person name="Kim H.A."/>
            <person name="Park J.M."/>
            <person name="Kim H.J."/>
            <person name="Choi S.B."/>
            <person name="Bosland P.W."/>
            <person name="Reeves G."/>
            <person name="Jo S.H."/>
            <person name="Lee B.W."/>
            <person name="Cho H.T."/>
            <person name="Choi H.S."/>
            <person name="Lee M.S."/>
            <person name="Yu Y."/>
            <person name="Do Choi Y."/>
            <person name="Park B.S."/>
            <person name="van Deynze A."/>
            <person name="Ashrafi H."/>
            <person name="Hill T."/>
            <person name="Kim W.T."/>
            <person name="Pai H.S."/>
            <person name="Ahn H.K."/>
            <person name="Yeam I."/>
            <person name="Giovannoni J.J."/>
            <person name="Rose J.K."/>
            <person name="Sorensen I."/>
            <person name="Lee S.J."/>
            <person name="Kim R.W."/>
            <person name="Choi I.Y."/>
            <person name="Choi B.S."/>
            <person name="Lim J.S."/>
            <person name="Lee Y.H."/>
            <person name="Choi D."/>
        </authorList>
    </citation>
    <scope>NUCLEOTIDE SEQUENCE [LARGE SCALE GENOMIC DNA]</scope>
    <source>
        <strain evidence="9">cv. CM334</strain>
    </source>
</reference>
<comment type="caution">
    <text evidence="6">Lacks conserved residue(s) required for the propagation of feature annotation.</text>
</comment>